<reference evidence="2" key="1">
    <citation type="submission" date="2024-06" db="EMBL/GenBank/DDBJ databases">
        <authorList>
            <person name="Rimon A."/>
            <person name="Yerushalmy O."/>
            <person name="Braunstein R."/>
            <person name="Alkalay-Oren S."/>
            <person name="Coppenhagn-Glazer S."/>
            <person name="Hazan R."/>
        </authorList>
    </citation>
    <scope>NUCLEOTIDE SEQUENCE</scope>
</reference>
<feature type="region of interest" description="Disordered" evidence="1">
    <location>
        <begin position="18"/>
        <end position="38"/>
    </location>
</feature>
<sequence>MIYMFRPDCGMCQALPHKPASRPSDATIATSLTGRGAL</sequence>
<organism evidence="2">
    <name type="scientific">Pseudomonas phage PAB2</name>
    <dbReference type="NCBI Taxonomy" id="3230129"/>
    <lineage>
        <taxon>Viruses</taxon>
    </lineage>
</organism>
<dbReference type="EMBL" id="PP931178">
    <property type="protein sequence ID" value="XCH45521.1"/>
    <property type="molecule type" value="Genomic_DNA"/>
</dbReference>
<protein>
    <submittedName>
        <fullName evidence="2">Uncharacterized protein</fullName>
    </submittedName>
</protein>
<proteinExistence type="predicted"/>
<name>A0AAU8GW87_9VIRU</name>
<evidence type="ECO:0000313" key="2">
    <source>
        <dbReference type="EMBL" id="XCH45521.1"/>
    </source>
</evidence>
<accession>A0AAU8GW87</accession>
<feature type="compositionally biased region" description="Polar residues" evidence="1">
    <location>
        <begin position="27"/>
        <end position="38"/>
    </location>
</feature>
<evidence type="ECO:0000256" key="1">
    <source>
        <dbReference type="SAM" id="MobiDB-lite"/>
    </source>
</evidence>